<keyword evidence="1" id="KW-0812">Transmembrane</keyword>
<protein>
    <submittedName>
        <fullName evidence="2">Uncharacterized protein</fullName>
    </submittedName>
</protein>
<feature type="transmembrane region" description="Helical" evidence="1">
    <location>
        <begin position="6"/>
        <end position="27"/>
    </location>
</feature>
<proteinExistence type="predicted"/>
<keyword evidence="1" id="KW-1133">Transmembrane helix</keyword>
<keyword evidence="1" id="KW-0472">Membrane</keyword>
<feature type="transmembrane region" description="Helical" evidence="1">
    <location>
        <begin position="48"/>
        <end position="73"/>
    </location>
</feature>
<sequence>MIYSTSSLVGLSTTSGGVLVGTFLSDSEKQKRRKKKASKSRLVKNWKLGLHLLLLLTAYYCNLEASLVVGWRFNCLDRERLIRATELHHYEESNASYGGNNATYKGSNDQLRRRRLSQRWVRLSR</sequence>
<gene>
    <name evidence="2" type="ORF">OLEA9_A069659</name>
</gene>
<accession>A0A8S0Q0S2</accession>
<organism evidence="2 3">
    <name type="scientific">Olea europaea subsp. europaea</name>
    <dbReference type="NCBI Taxonomy" id="158383"/>
    <lineage>
        <taxon>Eukaryota</taxon>
        <taxon>Viridiplantae</taxon>
        <taxon>Streptophyta</taxon>
        <taxon>Embryophyta</taxon>
        <taxon>Tracheophyta</taxon>
        <taxon>Spermatophyta</taxon>
        <taxon>Magnoliopsida</taxon>
        <taxon>eudicotyledons</taxon>
        <taxon>Gunneridae</taxon>
        <taxon>Pentapetalae</taxon>
        <taxon>asterids</taxon>
        <taxon>lamiids</taxon>
        <taxon>Lamiales</taxon>
        <taxon>Oleaceae</taxon>
        <taxon>Oleeae</taxon>
        <taxon>Olea</taxon>
    </lineage>
</organism>
<evidence type="ECO:0000256" key="1">
    <source>
        <dbReference type="SAM" id="Phobius"/>
    </source>
</evidence>
<dbReference type="EMBL" id="CACTIH010000408">
    <property type="protein sequence ID" value="CAA2960475.1"/>
    <property type="molecule type" value="Genomic_DNA"/>
</dbReference>
<dbReference type="Gramene" id="OE9A069659T1">
    <property type="protein sequence ID" value="OE9A069659C1"/>
    <property type="gene ID" value="OE9A069659"/>
</dbReference>
<comment type="caution">
    <text evidence="2">The sequence shown here is derived from an EMBL/GenBank/DDBJ whole genome shotgun (WGS) entry which is preliminary data.</text>
</comment>
<dbReference type="AlphaFoldDB" id="A0A8S0Q0S2"/>
<name>A0A8S0Q0S2_OLEEU</name>
<evidence type="ECO:0000313" key="2">
    <source>
        <dbReference type="EMBL" id="CAA2960475.1"/>
    </source>
</evidence>
<keyword evidence="3" id="KW-1185">Reference proteome</keyword>
<dbReference type="Proteomes" id="UP000594638">
    <property type="component" value="Unassembled WGS sequence"/>
</dbReference>
<evidence type="ECO:0000313" key="3">
    <source>
        <dbReference type="Proteomes" id="UP000594638"/>
    </source>
</evidence>
<reference evidence="2 3" key="1">
    <citation type="submission" date="2019-12" db="EMBL/GenBank/DDBJ databases">
        <authorList>
            <person name="Alioto T."/>
            <person name="Alioto T."/>
            <person name="Gomez Garrido J."/>
        </authorList>
    </citation>
    <scope>NUCLEOTIDE SEQUENCE [LARGE SCALE GENOMIC DNA]</scope>
</reference>